<dbReference type="Pfam" id="PF09388">
    <property type="entry name" value="SpoOE-like"/>
    <property type="match status" value="1"/>
</dbReference>
<dbReference type="RefSeq" id="WP_127739867.1">
    <property type="nucleotide sequence ID" value="NZ_CAJCKN010000005.1"/>
</dbReference>
<reference evidence="1 2" key="1">
    <citation type="submission" date="2019-01" db="EMBL/GenBank/DDBJ databases">
        <title>Bacillus sp. M5HDSG1-1, whole genome shotgun sequence.</title>
        <authorList>
            <person name="Tuo L."/>
        </authorList>
    </citation>
    <scope>NUCLEOTIDE SEQUENCE [LARGE SCALE GENOMIC DNA]</scope>
    <source>
        <strain evidence="1 2">M5HDSG1-1</strain>
    </source>
</reference>
<dbReference type="InterPro" id="IPR018540">
    <property type="entry name" value="Spo0E-like"/>
</dbReference>
<sequence>MEEILDRIENVRNEMINIGLSEGFRSDKTLKLSKKLDDLILQYQKLNIGEKQIS</sequence>
<dbReference type="InterPro" id="IPR036638">
    <property type="entry name" value="HLH_DNA-bd_sf"/>
</dbReference>
<dbReference type="Gene3D" id="4.10.280.10">
    <property type="entry name" value="Helix-loop-helix DNA-binding domain"/>
    <property type="match status" value="1"/>
</dbReference>
<evidence type="ECO:0000313" key="2">
    <source>
        <dbReference type="Proteomes" id="UP000288024"/>
    </source>
</evidence>
<dbReference type="GeneID" id="87620406"/>
<dbReference type="EMBL" id="RZTZ01000009">
    <property type="protein sequence ID" value="RVT59471.1"/>
    <property type="molecule type" value="Genomic_DNA"/>
</dbReference>
<accession>A0A437K784</accession>
<evidence type="ECO:0000313" key="1">
    <source>
        <dbReference type="EMBL" id="RVT59471.1"/>
    </source>
</evidence>
<gene>
    <name evidence="1" type="ORF">EM808_19445</name>
</gene>
<dbReference type="Proteomes" id="UP000288024">
    <property type="component" value="Unassembled WGS sequence"/>
</dbReference>
<proteinExistence type="predicted"/>
<dbReference type="SUPFAM" id="SSF140500">
    <property type="entry name" value="BAS1536-like"/>
    <property type="match status" value="1"/>
</dbReference>
<dbReference type="GO" id="GO:0046983">
    <property type="term" value="F:protein dimerization activity"/>
    <property type="evidence" value="ECO:0007669"/>
    <property type="project" value="InterPro"/>
</dbReference>
<comment type="caution">
    <text evidence="1">The sequence shown here is derived from an EMBL/GenBank/DDBJ whole genome shotgun (WGS) entry which is preliminary data.</text>
</comment>
<keyword evidence="2" id="KW-1185">Reference proteome</keyword>
<name>A0A437K784_9BACI</name>
<dbReference type="InterPro" id="IPR037208">
    <property type="entry name" value="Spo0E-like_sf"/>
</dbReference>
<protein>
    <submittedName>
        <fullName evidence="1">Aspartyl-phosphate phosphatase Spo0E family protein</fullName>
    </submittedName>
</protein>
<dbReference type="GO" id="GO:0043937">
    <property type="term" value="P:regulation of sporulation"/>
    <property type="evidence" value="ECO:0007669"/>
    <property type="project" value="InterPro"/>
</dbReference>
<organism evidence="1 2">
    <name type="scientific">Niallia taxi</name>
    <dbReference type="NCBI Taxonomy" id="2499688"/>
    <lineage>
        <taxon>Bacteria</taxon>
        <taxon>Bacillati</taxon>
        <taxon>Bacillota</taxon>
        <taxon>Bacilli</taxon>
        <taxon>Bacillales</taxon>
        <taxon>Bacillaceae</taxon>
        <taxon>Niallia</taxon>
    </lineage>
</organism>
<dbReference type="AlphaFoldDB" id="A0A437K784"/>